<dbReference type="EMBL" id="GDHF01029403">
    <property type="protein sequence ID" value="JAI22911.1"/>
    <property type="molecule type" value="Transcribed_RNA"/>
</dbReference>
<name>A0A0K8VEV9_BACLA</name>
<dbReference type="Pfam" id="PF07253">
    <property type="entry name" value="Gypsy"/>
    <property type="match status" value="1"/>
</dbReference>
<dbReference type="EMBL" id="GDHF01014916">
    <property type="protein sequence ID" value="JAI37398.1"/>
    <property type="molecule type" value="Transcribed_RNA"/>
</dbReference>
<gene>
    <name evidence="3" type="primary">env_19</name>
    <name evidence="2" type="synonym">env_73</name>
    <name evidence="2" type="ORF">c0_g1_i2</name>
    <name evidence="3" type="ORF">c0_g1_i5</name>
</gene>
<accession>A0A0K8VEV9</accession>
<dbReference type="InterPro" id="IPR009882">
    <property type="entry name" value="Gypsy"/>
</dbReference>
<dbReference type="AlphaFoldDB" id="A0A0K8VEV9"/>
<evidence type="ECO:0000313" key="3">
    <source>
        <dbReference type="EMBL" id="JAI37398.1"/>
    </source>
</evidence>
<sequence length="186" mass="20638">MLSLRDNSVAVCGKDIYSLDGCAGTTMQFCRKSNITTCAQQLVAGVTAECRTTFGELDPLQEIDDGMVIINDSTATVTSESETISLKNGTYLVMFPDKASINETTFVNRNGLQIKEAEIPWATRINITGHDNIMSLPYLRHRALVNRQLMEQLTDGYEKGLTTTSIILMVIIIIAVLFSIITFYKR</sequence>
<keyword evidence="1" id="KW-0472">Membrane</keyword>
<keyword evidence="1" id="KW-0812">Transmembrane</keyword>
<evidence type="ECO:0000256" key="1">
    <source>
        <dbReference type="SAM" id="Phobius"/>
    </source>
</evidence>
<proteinExistence type="predicted"/>
<protein>
    <submittedName>
        <fullName evidence="3">Retrovirus-related Env polyprotein from transposon gypsy</fullName>
    </submittedName>
</protein>
<keyword evidence="1" id="KW-1133">Transmembrane helix</keyword>
<organism evidence="3">
    <name type="scientific">Bactrocera latifrons</name>
    <name type="common">Malaysian fruit fly</name>
    <name type="synonym">Chaetodacus latifrons</name>
    <dbReference type="NCBI Taxonomy" id="174628"/>
    <lineage>
        <taxon>Eukaryota</taxon>
        <taxon>Metazoa</taxon>
        <taxon>Ecdysozoa</taxon>
        <taxon>Arthropoda</taxon>
        <taxon>Hexapoda</taxon>
        <taxon>Insecta</taxon>
        <taxon>Pterygota</taxon>
        <taxon>Neoptera</taxon>
        <taxon>Endopterygota</taxon>
        <taxon>Diptera</taxon>
        <taxon>Brachycera</taxon>
        <taxon>Muscomorpha</taxon>
        <taxon>Tephritoidea</taxon>
        <taxon>Tephritidae</taxon>
        <taxon>Bactrocera</taxon>
        <taxon>Bactrocera</taxon>
    </lineage>
</organism>
<evidence type="ECO:0000313" key="2">
    <source>
        <dbReference type="EMBL" id="JAI22911.1"/>
    </source>
</evidence>
<reference evidence="3" key="1">
    <citation type="submission" date="2015-06" db="EMBL/GenBank/DDBJ databases">
        <authorList>
            <person name="Hoefler B.C."/>
            <person name="Straight P.D."/>
        </authorList>
    </citation>
    <scope>NUCLEOTIDE SEQUENCE</scope>
</reference>
<feature type="transmembrane region" description="Helical" evidence="1">
    <location>
        <begin position="166"/>
        <end position="184"/>
    </location>
</feature>